<evidence type="ECO:0000313" key="1">
    <source>
        <dbReference type="EMBL" id="GLK53219.1"/>
    </source>
</evidence>
<reference evidence="1" key="2">
    <citation type="submission" date="2023-01" db="EMBL/GenBank/DDBJ databases">
        <authorList>
            <person name="Sun Q."/>
            <person name="Evtushenko L."/>
        </authorList>
    </citation>
    <scope>NUCLEOTIDE SEQUENCE</scope>
    <source>
        <strain evidence="1">VKM B-1513</strain>
    </source>
</reference>
<comment type="caution">
    <text evidence="1">The sequence shown here is derived from an EMBL/GenBank/DDBJ whole genome shotgun (WGS) entry which is preliminary data.</text>
</comment>
<dbReference type="RefSeq" id="WP_271187575.1">
    <property type="nucleotide sequence ID" value="NZ_BSFE01000009.1"/>
</dbReference>
<dbReference type="EMBL" id="BSFE01000009">
    <property type="protein sequence ID" value="GLK53219.1"/>
    <property type="molecule type" value="Genomic_DNA"/>
</dbReference>
<sequence length="147" mass="15818">MSGLEKAAKMGVSARFKTAAAQQDKSKPAPPFSLRLTVGERAKLEHMANGMSLGAYMRKRLFGDDAEPRKSRQRRPTVDRIALARALSILGNSRLASNLNQIAKGINNGTLPLGPDLEAELVSACADIQTMREELMRALRTGTGGPS</sequence>
<dbReference type="AlphaFoldDB" id="A0A9W6MPS4"/>
<organism evidence="1 2">
    <name type="scientific">Maricaulis virginensis</name>
    <dbReference type="NCBI Taxonomy" id="144022"/>
    <lineage>
        <taxon>Bacteria</taxon>
        <taxon>Pseudomonadati</taxon>
        <taxon>Pseudomonadota</taxon>
        <taxon>Alphaproteobacteria</taxon>
        <taxon>Maricaulales</taxon>
        <taxon>Maricaulaceae</taxon>
        <taxon>Maricaulis</taxon>
    </lineage>
</organism>
<protein>
    <recommendedName>
        <fullName evidence="3">Bacterial mobilisation domain-containing protein</fullName>
    </recommendedName>
</protein>
<gene>
    <name evidence="1" type="ORF">GCM10017621_27270</name>
</gene>
<accession>A0A9W6MPS4</accession>
<name>A0A9W6MPS4_9PROT</name>
<evidence type="ECO:0000313" key="2">
    <source>
        <dbReference type="Proteomes" id="UP001143486"/>
    </source>
</evidence>
<dbReference type="Proteomes" id="UP001143486">
    <property type="component" value="Unassembled WGS sequence"/>
</dbReference>
<proteinExistence type="predicted"/>
<reference evidence="1" key="1">
    <citation type="journal article" date="2014" name="Int. J. Syst. Evol. Microbiol.">
        <title>Complete genome sequence of Corynebacterium casei LMG S-19264T (=DSM 44701T), isolated from a smear-ripened cheese.</title>
        <authorList>
            <consortium name="US DOE Joint Genome Institute (JGI-PGF)"/>
            <person name="Walter F."/>
            <person name="Albersmeier A."/>
            <person name="Kalinowski J."/>
            <person name="Ruckert C."/>
        </authorList>
    </citation>
    <scope>NUCLEOTIDE SEQUENCE</scope>
    <source>
        <strain evidence="1">VKM B-1513</strain>
    </source>
</reference>
<evidence type="ECO:0008006" key="3">
    <source>
        <dbReference type="Google" id="ProtNLM"/>
    </source>
</evidence>
<keyword evidence="2" id="KW-1185">Reference proteome</keyword>